<dbReference type="GO" id="GO:0016746">
    <property type="term" value="F:acyltransferase activity"/>
    <property type="evidence" value="ECO:0007669"/>
    <property type="project" value="UniProtKB-KW"/>
</dbReference>
<dbReference type="Pfam" id="PF13480">
    <property type="entry name" value="Acetyltransf_6"/>
    <property type="match status" value="1"/>
</dbReference>
<organism evidence="2 3">
    <name type="scientific">Diaphorobacter limosus</name>
    <dbReference type="NCBI Taxonomy" id="3036128"/>
    <lineage>
        <taxon>Bacteria</taxon>
        <taxon>Pseudomonadati</taxon>
        <taxon>Pseudomonadota</taxon>
        <taxon>Betaproteobacteria</taxon>
        <taxon>Burkholderiales</taxon>
        <taxon>Comamonadaceae</taxon>
        <taxon>Diaphorobacter</taxon>
    </lineage>
</organism>
<name>A0ABZ0J4T1_9BURK</name>
<dbReference type="SUPFAM" id="SSF55729">
    <property type="entry name" value="Acyl-CoA N-acyltransferases (Nat)"/>
    <property type="match status" value="1"/>
</dbReference>
<keyword evidence="2" id="KW-0808">Transferase</keyword>
<protein>
    <submittedName>
        <fullName evidence="2">GNAT family N-acetyltransferase</fullName>
        <ecNumber evidence="2">2.3.1.-</ecNumber>
    </submittedName>
</protein>
<accession>A0ABZ0J4T1</accession>
<dbReference type="EC" id="2.3.1.-" evidence="2"/>
<evidence type="ECO:0000313" key="2">
    <source>
        <dbReference type="EMBL" id="WOO31939.1"/>
    </source>
</evidence>
<evidence type="ECO:0000259" key="1">
    <source>
        <dbReference type="Pfam" id="PF13480"/>
    </source>
</evidence>
<keyword evidence="3" id="KW-1185">Reference proteome</keyword>
<dbReference type="InterPro" id="IPR016181">
    <property type="entry name" value="Acyl_CoA_acyltransferase"/>
</dbReference>
<feature type="domain" description="BioF2-like acetyltransferase" evidence="1">
    <location>
        <begin position="100"/>
        <end position="238"/>
    </location>
</feature>
<sequence length="277" mass="31088">MGLSNYYSCLYGPVGSGKALAGLSAAQWREAAGALRRWPDAGVLRLQPLDADSAWLAALQQALRGAGYWTDRFFCFGNWFQPVPAGGFSAYWAQRPSMLRSSVERGRRRLDRKGAWHVEIHSNDPQGVERALQAYLTVYAQSWKNPEPCPDFMPGLVRTAAREGWLRLGVLWLQDQPLAAQVWLVHGAKANIYKLAYVKGQEKLSAGSALTAALMQHVMDVDRVSEVDYLSGDDAYKRDWMAQRRERVGLLAFNPRRPQGLLAAARHFVGAWLRRRS</sequence>
<gene>
    <name evidence="2" type="ORF">P4826_16285</name>
</gene>
<keyword evidence="2" id="KW-0012">Acyltransferase</keyword>
<dbReference type="Proteomes" id="UP001303211">
    <property type="component" value="Chromosome"/>
</dbReference>
<reference evidence="2 3" key="1">
    <citation type="submission" date="2023-03" db="EMBL/GenBank/DDBJ databases">
        <title>Diaphorobacter basophil sp. nov., isolated from a sewage-treatment plant.</title>
        <authorList>
            <person name="Yang K."/>
        </authorList>
    </citation>
    <scope>NUCLEOTIDE SEQUENCE [LARGE SCALE GENOMIC DNA]</scope>
    <source>
        <strain evidence="2 3">Y-1</strain>
    </source>
</reference>
<proteinExistence type="predicted"/>
<dbReference type="InterPro" id="IPR038740">
    <property type="entry name" value="BioF2-like_GNAT_dom"/>
</dbReference>
<dbReference type="EMBL" id="CP136921">
    <property type="protein sequence ID" value="WOO31939.1"/>
    <property type="molecule type" value="Genomic_DNA"/>
</dbReference>
<evidence type="ECO:0000313" key="3">
    <source>
        <dbReference type="Proteomes" id="UP001303211"/>
    </source>
</evidence>
<dbReference type="RefSeq" id="WP_317701408.1">
    <property type="nucleotide sequence ID" value="NZ_CP136921.1"/>
</dbReference>